<organism evidence="1 2">
    <name type="scientific">Leucogyrophana mollusca</name>
    <dbReference type="NCBI Taxonomy" id="85980"/>
    <lineage>
        <taxon>Eukaryota</taxon>
        <taxon>Fungi</taxon>
        <taxon>Dikarya</taxon>
        <taxon>Basidiomycota</taxon>
        <taxon>Agaricomycotina</taxon>
        <taxon>Agaricomycetes</taxon>
        <taxon>Agaricomycetidae</taxon>
        <taxon>Boletales</taxon>
        <taxon>Boletales incertae sedis</taxon>
        <taxon>Leucogyrophana</taxon>
    </lineage>
</organism>
<proteinExistence type="predicted"/>
<comment type="caution">
    <text evidence="1">The sequence shown here is derived from an EMBL/GenBank/DDBJ whole genome shotgun (WGS) entry which is preliminary data.</text>
</comment>
<gene>
    <name evidence="1" type="ORF">BV22DRAFT_1108257</name>
</gene>
<keyword evidence="2" id="KW-1185">Reference proteome</keyword>
<sequence>MPEENARSDSDLESHADQDSNAQGPSKPGRKKNPNSQAARRDQNRIAQREFRLRKQQRIRDLEARVELLSGSQDEALTDLRAVLKDLMTENQTLRNLLKSVAGFIGDGLGGMVPKMGWNMTEFNDFVNKSETDTAWESFQARRQAQKTTQSSNAMSSVLGPQSAKRVAEENSAGPSRKKQRSMEADGDRQDYSLVMPISSTVPPVPQASVYSSSNGRSSHNNIFSDLMRGPDGAAMFMPPTPSGTPSHYPAPSPSSYHSSYMQSMGMSVEPGLSPIPYSQNKNGAVMSQQRIPPQQNHLPHDEIDDDSDLDPQQPKKIEAFKLIRYHLDNFMRNSAYCLPSSLRPTLVQSLAESAIDRMLHPDLRDRIILLRGQFSLADCMIDYKKAVTIHGDDVLAHSNWEIAEWWLRKYAYLVEKETLDHCNRWRRERGESELKLADIGARTDHVSST</sequence>
<accession>A0ACB8AZZ8</accession>
<dbReference type="EMBL" id="MU266729">
    <property type="protein sequence ID" value="KAH7918830.1"/>
    <property type="molecule type" value="Genomic_DNA"/>
</dbReference>
<protein>
    <submittedName>
        <fullName evidence="1">Uncharacterized protein</fullName>
    </submittedName>
</protein>
<dbReference type="Proteomes" id="UP000790709">
    <property type="component" value="Unassembled WGS sequence"/>
</dbReference>
<evidence type="ECO:0000313" key="1">
    <source>
        <dbReference type="EMBL" id="KAH7918830.1"/>
    </source>
</evidence>
<evidence type="ECO:0000313" key="2">
    <source>
        <dbReference type="Proteomes" id="UP000790709"/>
    </source>
</evidence>
<reference evidence="1" key="1">
    <citation type="journal article" date="2021" name="New Phytol.">
        <title>Evolutionary innovations through gain and loss of genes in the ectomycorrhizal Boletales.</title>
        <authorList>
            <person name="Wu G."/>
            <person name="Miyauchi S."/>
            <person name="Morin E."/>
            <person name="Kuo A."/>
            <person name="Drula E."/>
            <person name="Varga T."/>
            <person name="Kohler A."/>
            <person name="Feng B."/>
            <person name="Cao Y."/>
            <person name="Lipzen A."/>
            <person name="Daum C."/>
            <person name="Hundley H."/>
            <person name="Pangilinan J."/>
            <person name="Johnson J."/>
            <person name="Barry K."/>
            <person name="LaButti K."/>
            <person name="Ng V."/>
            <person name="Ahrendt S."/>
            <person name="Min B."/>
            <person name="Choi I.G."/>
            <person name="Park H."/>
            <person name="Plett J.M."/>
            <person name="Magnuson J."/>
            <person name="Spatafora J.W."/>
            <person name="Nagy L.G."/>
            <person name="Henrissat B."/>
            <person name="Grigoriev I.V."/>
            <person name="Yang Z.L."/>
            <person name="Xu J."/>
            <person name="Martin F.M."/>
        </authorList>
    </citation>
    <scope>NUCLEOTIDE SEQUENCE</scope>
    <source>
        <strain evidence="1">KUC20120723A-06</strain>
    </source>
</reference>
<name>A0ACB8AZZ8_9AGAM</name>